<dbReference type="EMBL" id="CP012150">
    <property type="protein sequence ID" value="AKS35938.1"/>
    <property type="molecule type" value="Genomic_DNA"/>
</dbReference>
<reference evidence="2 3" key="1">
    <citation type="submission" date="2015-07" db="EMBL/GenBank/DDBJ databases">
        <title>Complete genome sequence of Mycobacterium goodii X7B, a facultative thermophilic biodesulfurizing bacterium.</title>
        <authorList>
            <person name="Yu B."/>
            <person name="Li F."/>
            <person name="Xu P."/>
        </authorList>
    </citation>
    <scope>NUCLEOTIDE SEQUENCE [LARGE SCALE GENOMIC DNA]</scope>
    <source>
        <strain evidence="2 3">X7B</strain>
    </source>
</reference>
<dbReference type="Gene3D" id="3.50.50.60">
    <property type="entry name" value="FAD/NAD(P)-binding domain"/>
    <property type="match status" value="1"/>
</dbReference>
<dbReference type="STRING" id="134601.AFA91_33040"/>
<dbReference type="PRINTS" id="PR00420">
    <property type="entry name" value="RNGMNOXGNASE"/>
</dbReference>
<dbReference type="PANTHER" id="PTHR42685">
    <property type="entry name" value="GERANYLGERANYL DIPHOSPHATE REDUCTASE"/>
    <property type="match status" value="1"/>
</dbReference>
<dbReference type="NCBIfam" id="NF045655">
    <property type="entry name" value="MkRedMenJ"/>
    <property type="match status" value="1"/>
</dbReference>
<dbReference type="GO" id="GO:0016628">
    <property type="term" value="F:oxidoreductase activity, acting on the CH-CH group of donors, NAD or NADP as acceptor"/>
    <property type="evidence" value="ECO:0007669"/>
    <property type="project" value="InterPro"/>
</dbReference>
<dbReference type="GO" id="GO:0071949">
    <property type="term" value="F:FAD binding"/>
    <property type="evidence" value="ECO:0007669"/>
    <property type="project" value="InterPro"/>
</dbReference>
<evidence type="ECO:0000259" key="1">
    <source>
        <dbReference type="Pfam" id="PF01494"/>
    </source>
</evidence>
<dbReference type="KEGG" id="mgo:AFA91_33040"/>
<dbReference type="SUPFAM" id="SSF51905">
    <property type="entry name" value="FAD/NAD(P)-binding domain"/>
    <property type="match status" value="1"/>
</dbReference>
<dbReference type="InterPro" id="IPR054880">
    <property type="entry name" value="MkRedMenJ"/>
</dbReference>
<dbReference type="RefSeq" id="WP_049748384.1">
    <property type="nucleotide sequence ID" value="NZ_CP012150.1"/>
</dbReference>
<accession>A0A0K0XEW4</accession>
<evidence type="ECO:0000313" key="2">
    <source>
        <dbReference type="EMBL" id="AKS35938.1"/>
    </source>
</evidence>
<dbReference type="AlphaFoldDB" id="A0A0K0XEW4"/>
<protein>
    <submittedName>
        <fullName evidence="2">FAD-linked oxidoreductase</fullName>
    </submittedName>
</protein>
<dbReference type="InterPro" id="IPR011777">
    <property type="entry name" value="Geranylgeranyl_Rdtase_fam"/>
</dbReference>
<dbReference type="InterPro" id="IPR036188">
    <property type="entry name" value="FAD/NAD-bd_sf"/>
</dbReference>
<dbReference type="PATRIC" id="fig|134601.6.peg.6841"/>
<dbReference type="PANTHER" id="PTHR42685:SF22">
    <property type="entry name" value="CONDITIONED MEDIUM FACTOR RECEPTOR 1"/>
    <property type="match status" value="1"/>
</dbReference>
<dbReference type="Pfam" id="PF01494">
    <property type="entry name" value="FAD_binding_3"/>
    <property type="match status" value="1"/>
</dbReference>
<dbReference type="InterPro" id="IPR050407">
    <property type="entry name" value="Geranylgeranyl_reductase"/>
</dbReference>
<organism evidence="2 3">
    <name type="scientific">Mycolicibacterium goodii</name>
    <name type="common">Mycobacterium goodii</name>
    <dbReference type="NCBI Taxonomy" id="134601"/>
    <lineage>
        <taxon>Bacteria</taxon>
        <taxon>Bacillati</taxon>
        <taxon>Actinomycetota</taxon>
        <taxon>Actinomycetes</taxon>
        <taxon>Mycobacteriales</taxon>
        <taxon>Mycobacteriaceae</taxon>
        <taxon>Mycolicibacterium</taxon>
    </lineage>
</organism>
<feature type="domain" description="FAD-binding" evidence="1">
    <location>
        <begin position="5"/>
        <end position="176"/>
    </location>
</feature>
<proteinExistence type="predicted"/>
<gene>
    <name evidence="2" type="ORF">AFA91_33040</name>
</gene>
<name>A0A0K0XEW4_MYCGD</name>
<evidence type="ECO:0000313" key="3">
    <source>
        <dbReference type="Proteomes" id="UP000062255"/>
    </source>
</evidence>
<sequence length="406" mass="43328">MNTRADVVVVGAGPAGSAAAAWAARAGRDVIVVDAAQFPRDKACGDGLTPRAVAELQRLGMAPWLDTRIRHRGLRMSGFGADVEIPWPGPSFPATSSAVPRTELDDRIRSVAADDGAKMMLGVKVVDVTRDSSGRVDAVVLDDGGTIGCEQLIVADGARSTLGRVLGRTWHRETVYGVAIRGYIASPRASEPWITSHLELRSPEGEVLPGYGWIFPLGNGEVNIGVGALATAKRPAEAALRPLMSHYANLRREEWGFTGEPRAGLSALLPMGGAVSGVAGPNWMLIGDAAACVNPLNGEGIDYGLETGRLAAELLGSADLSRAWPALLQEHYARGFSVARRLALLLTLPRFLPMTGPVAMRSTKLMTIAVRVMGNLVTEEDEDWIARVWRTAGLASRRLDQRKPFS</sequence>
<dbReference type="Proteomes" id="UP000062255">
    <property type="component" value="Chromosome"/>
</dbReference>
<dbReference type="NCBIfam" id="TIGR02032">
    <property type="entry name" value="GG-red-SF"/>
    <property type="match status" value="1"/>
</dbReference>
<dbReference type="InterPro" id="IPR002938">
    <property type="entry name" value="FAD-bd"/>
</dbReference>